<proteinExistence type="predicted"/>
<comment type="caution">
    <text evidence="2">The sequence shown here is derived from an EMBL/GenBank/DDBJ whole genome shotgun (WGS) entry which is preliminary data.</text>
</comment>
<evidence type="ECO:0000313" key="2">
    <source>
        <dbReference type="EMBL" id="GFS60597.1"/>
    </source>
</evidence>
<dbReference type="AlphaFoldDB" id="A0A8X6IU09"/>
<protein>
    <submittedName>
        <fullName evidence="2">Uncharacterized protein</fullName>
    </submittedName>
</protein>
<evidence type="ECO:0000313" key="3">
    <source>
        <dbReference type="Proteomes" id="UP000887013"/>
    </source>
</evidence>
<feature type="transmembrane region" description="Helical" evidence="1">
    <location>
        <begin position="217"/>
        <end position="235"/>
    </location>
</feature>
<accession>A0A8X6IU09</accession>
<evidence type="ECO:0000256" key="1">
    <source>
        <dbReference type="SAM" id="Phobius"/>
    </source>
</evidence>
<keyword evidence="1" id="KW-1133">Transmembrane helix</keyword>
<feature type="transmembrane region" description="Helical" evidence="1">
    <location>
        <begin position="44"/>
        <end position="64"/>
    </location>
</feature>
<sequence length="264" mass="30621">MKIFDDVDSNFIQYETYGHILEDPTAKKVLIITKSYLHAIMHPIFTSLAVLLFCIFCQRCFSLIDKLVQEIRQMSPEEFGIPEQLGVLRRKEKIDEILENIEDIFATPWLCIIIVTNLTFCTVVGRFMFFNFTKYRLNDIRELSLRVIIDFACLIAALGGANILSSRLRELKLLFYKKLRGRQLSVGNPREALTKQELFGKSNFILIGALEITWSKLLFYMGSLMSILAYGILWFSMKNGEYSKFNAYNISSFIWKPKGKKTIM</sequence>
<keyword evidence="1" id="KW-0472">Membrane</keyword>
<dbReference type="Proteomes" id="UP000887013">
    <property type="component" value="Unassembled WGS sequence"/>
</dbReference>
<organism evidence="2 3">
    <name type="scientific">Nephila pilipes</name>
    <name type="common">Giant wood spider</name>
    <name type="synonym">Nephila maculata</name>
    <dbReference type="NCBI Taxonomy" id="299642"/>
    <lineage>
        <taxon>Eukaryota</taxon>
        <taxon>Metazoa</taxon>
        <taxon>Ecdysozoa</taxon>
        <taxon>Arthropoda</taxon>
        <taxon>Chelicerata</taxon>
        <taxon>Arachnida</taxon>
        <taxon>Araneae</taxon>
        <taxon>Araneomorphae</taxon>
        <taxon>Entelegynae</taxon>
        <taxon>Araneoidea</taxon>
        <taxon>Nephilidae</taxon>
        <taxon>Nephila</taxon>
    </lineage>
</organism>
<feature type="transmembrane region" description="Helical" evidence="1">
    <location>
        <begin position="143"/>
        <end position="164"/>
    </location>
</feature>
<keyword evidence="1" id="KW-0812">Transmembrane</keyword>
<keyword evidence="3" id="KW-1185">Reference proteome</keyword>
<dbReference type="EMBL" id="BMAW01047403">
    <property type="protein sequence ID" value="GFS60597.1"/>
    <property type="molecule type" value="Genomic_DNA"/>
</dbReference>
<dbReference type="OrthoDB" id="6461069at2759"/>
<name>A0A8X6IU09_NEPPI</name>
<gene>
    <name evidence="2" type="primary">AVEN_213416_1</name>
    <name evidence="2" type="ORF">NPIL_116761</name>
</gene>
<reference evidence="2" key="1">
    <citation type="submission" date="2020-08" db="EMBL/GenBank/DDBJ databases">
        <title>Multicomponent nature underlies the extraordinary mechanical properties of spider dragline silk.</title>
        <authorList>
            <person name="Kono N."/>
            <person name="Nakamura H."/>
            <person name="Mori M."/>
            <person name="Yoshida Y."/>
            <person name="Ohtoshi R."/>
            <person name="Malay A.D."/>
            <person name="Moran D.A.P."/>
            <person name="Tomita M."/>
            <person name="Numata K."/>
            <person name="Arakawa K."/>
        </authorList>
    </citation>
    <scope>NUCLEOTIDE SEQUENCE</scope>
</reference>
<feature type="transmembrane region" description="Helical" evidence="1">
    <location>
        <begin position="106"/>
        <end position="131"/>
    </location>
</feature>